<evidence type="ECO:0000256" key="6">
    <source>
        <dbReference type="ARBA" id="ARBA00022960"/>
    </source>
</evidence>
<dbReference type="EMBL" id="QZKI01000051">
    <property type="protein sequence ID" value="RJP72038.1"/>
    <property type="molecule type" value="Genomic_DNA"/>
</dbReference>
<protein>
    <submittedName>
        <fullName evidence="13">Outer membrane protein assembly factor BamD</fullName>
    </submittedName>
</protein>
<dbReference type="SUPFAM" id="SSF54106">
    <property type="entry name" value="LysM domain"/>
    <property type="match status" value="1"/>
</dbReference>
<dbReference type="AlphaFoldDB" id="A0A419F216"/>
<keyword evidence="3" id="KW-0328">Glycosyltransferase</keyword>
<dbReference type="CDD" id="cd16913">
    <property type="entry name" value="YkuD_like"/>
    <property type="match status" value="1"/>
</dbReference>
<dbReference type="InterPro" id="IPR018392">
    <property type="entry name" value="LysM"/>
</dbReference>
<dbReference type="PANTHER" id="PTHR30582:SF24">
    <property type="entry name" value="L,D-TRANSPEPTIDASE ERFK_SRFK-RELATED"/>
    <property type="match status" value="1"/>
</dbReference>
<keyword evidence="8 9" id="KW-0961">Cell wall biogenesis/degradation</keyword>
<evidence type="ECO:0000256" key="4">
    <source>
        <dbReference type="ARBA" id="ARBA00022679"/>
    </source>
</evidence>
<feature type="active site" description="Nucleophile" evidence="9">
    <location>
        <position position="357"/>
    </location>
</feature>
<evidence type="ECO:0000256" key="2">
    <source>
        <dbReference type="ARBA" id="ARBA00005992"/>
    </source>
</evidence>
<dbReference type="InterPro" id="IPR005490">
    <property type="entry name" value="LD_TPept_cat_dom"/>
</dbReference>
<keyword evidence="4" id="KW-0808">Transferase</keyword>
<feature type="transmembrane region" description="Helical" evidence="10">
    <location>
        <begin position="6"/>
        <end position="27"/>
    </location>
</feature>
<feature type="domain" description="L,D-TPase catalytic" evidence="12">
    <location>
        <begin position="255"/>
        <end position="381"/>
    </location>
</feature>
<feature type="domain" description="LysM" evidence="11">
    <location>
        <begin position="206"/>
        <end position="250"/>
    </location>
</feature>
<dbReference type="GO" id="GO:0005576">
    <property type="term" value="C:extracellular region"/>
    <property type="evidence" value="ECO:0007669"/>
    <property type="project" value="TreeGrafter"/>
</dbReference>
<dbReference type="GO" id="GO:0018104">
    <property type="term" value="P:peptidoglycan-protein cross-linking"/>
    <property type="evidence" value="ECO:0007669"/>
    <property type="project" value="TreeGrafter"/>
</dbReference>
<keyword evidence="10" id="KW-0472">Membrane</keyword>
<dbReference type="GO" id="GO:0071555">
    <property type="term" value="P:cell wall organization"/>
    <property type="evidence" value="ECO:0007669"/>
    <property type="project" value="UniProtKB-UniRule"/>
</dbReference>
<dbReference type="Pfam" id="PF01476">
    <property type="entry name" value="LysM"/>
    <property type="match status" value="1"/>
</dbReference>
<dbReference type="SUPFAM" id="SSF141523">
    <property type="entry name" value="L,D-transpeptidase catalytic domain-like"/>
    <property type="match status" value="1"/>
</dbReference>
<keyword evidence="10" id="KW-0812">Transmembrane</keyword>
<evidence type="ECO:0000256" key="9">
    <source>
        <dbReference type="PROSITE-ProRule" id="PRU01373"/>
    </source>
</evidence>
<dbReference type="Pfam" id="PF09976">
    <property type="entry name" value="TPR_21"/>
    <property type="match status" value="1"/>
</dbReference>
<evidence type="ECO:0000256" key="10">
    <source>
        <dbReference type="SAM" id="Phobius"/>
    </source>
</evidence>
<evidence type="ECO:0000313" key="13">
    <source>
        <dbReference type="EMBL" id="RJP72038.1"/>
    </source>
</evidence>
<dbReference type="CDD" id="cd00118">
    <property type="entry name" value="LysM"/>
    <property type="match status" value="1"/>
</dbReference>
<comment type="pathway">
    <text evidence="1 9">Cell wall biogenesis; peptidoglycan biosynthesis.</text>
</comment>
<evidence type="ECO:0000259" key="12">
    <source>
        <dbReference type="PROSITE" id="PS52029"/>
    </source>
</evidence>
<dbReference type="SUPFAM" id="SSF48452">
    <property type="entry name" value="TPR-like"/>
    <property type="match status" value="1"/>
</dbReference>
<keyword evidence="6 9" id="KW-0133">Cell shape</keyword>
<dbReference type="PROSITE" id="PS51782">
    <property type="entry name" value="LYSM"/>
    <property type="match status" value="1"/>
</dbReference>
<dbReference type="Gene3D" id="1.25.40.10">
    <property type="entry name" value="Tetratricopeptide repeat domain"/>
    <property type="match status" value="1"/>
</dbReference>
<organism evidence="13 14">
    <name type="scientific">Candidatus Abyssobacteria bacterium SURF_17</name>
    <dbReference type="NCBI Taxonomy" id="2093361"/>
    <lineage>
        <taxon>Bacteria</taxon>
        <taxon>Pseudomonadati</taxon>
        <taxon>Candidatus Hydrogenedentota</taxon>
        <taxon>Candidatus Abyssobacteria</taxon>
    </lineage>
</organism>
<proteinExistence type="inferred from homology"/>
<dbReference type="UniPathway" id="UPA00219"/>
<gene>
    <name evidence="13" type="primary">bamD</name>
    <name evidence="13" type="ORF">C4532_06660</name>
</gene>
<evidence type="ECO:0000256" key="8">
    <source>
        <dbReference type="ARBA" id="ARBA00023316"/>
    </source>
</evidence>
<keyword evidence="5" id="KW-0378">Hydrolase</keyword>
<comment type="caution">
    <text evidence="13">The sequence shown here is derived from an EMBL/GenBank/DDBJ whole genome shotgun (WGS) entry which is preliminary data.</text>
</comment>
<dbReference type="InterPro" id="IPR036779">
    <property type="entry name" value="LysM_dom_sf"/>
</dbReference>
<dbReference type="Proteomes" id="UP000285961">
    <property type="component" value="Unassembled WGS sequence"/>
</dbReference>
<dbReference type="PROSITE" id="PS52029">
    <property type="entry name" value="LD_TPASE"/>
    <property type="match status" value="1"/>
</dbReference>
<dbReference type="GO" id="GO:0016757">
    <property type="term" value="F:glycosyltransferase activity"/>
    <property type="evidence" value="ECO:0007669"/>
    <property type="project" value="UniProtKB-KW"/>
</dbReference>
<dbReference type="Gene3D" id="2.40.440.10">
    <property type="entry name" value="L,D-transpeptidase catalytic domain-like"/>
    <property type="match status" value="1"/>
</dbReference>
<dbReference type="GO" id="GO:0071972">
    <property type="term" value="F:peptidoglycan L,D-transpeptidase activity"/>
    <property type="evidence" value="ECO:0007669"/>
    <property type="project" value="TreeGrafter"/>
</dbReference>
<evidence type="ECO:0000256" key="7">
    <source>
        <dbReference type="ARBA" id="ARBA00022984"/>
    </source>
</evidence>
<dbReference type="InterPro" id="IPR018704">
    <property type="entry name" value="SecYEG/CpoB_TPR"/>
</dbReference>
<dbReference type="Gene3D" id="3.10.350.10">
    <property type="entry name" value="LysM domain"/>
    <property type="match status" value="1"/>
</dbReference>
<name>A0A419F216_9BACT</name>
<evidence type="ECO:0000256" key="1">
    <source>
        <dbReference type="ARBA" id="ARBA00004752"/>
    </source>
</evidence>
<dbReference type="Pfam" id="PF03734">
    <property type="entry name" value="YkuD"/>
    <property type="match status" value="1"/>
</dbReference>
<keyword evidence="10" id="KW-1133">Transmembrane helix</keyword>
<evidence type="ECO:0000256" key="5">
    <source>
        <dbReference type="ARBA" id="ARBA00022801"/>
    </source>
</evidence>
<dbReference type="InterPro" id="IPR038063">
    <property type="entry name" value="Transpep_catalytic_dom"/>
</dbReference>
<sequence length="382" mass="42388">MSSKTVIIGIVVLIVLAVAVGGLYLLVQKRMIRESANQFAAAQTLYEAQRWSEAEQAFENIVRKYPRSDVAPDSMYMSAVIAQADGRYQEALEKWERFAKVKENPRAVEVDYYRSQCLENLGKQAEAAAGYERVAAIPQAREFGSLAKAGLGRIAEAGGKLEEARTRYEEAIALAGTPETRDVAERLLGNLNLRIFLDPVEDEQKKAYLVQRGDSMVRIALNRNTTVDLLCRINDIPDPTAVRPGKRLLIPNPEFSILIDKSDFKLTLQSHGRFFKSYKVGLGKHGSTPLGEFVISDKIKNPTWWSPEGPIPPGDPRNELGTRWMALKPLTPGIGSDYGIHGTIDPSTVGWESSNGCPRMYPHEAEELYMLVTIGAPVKIVQ</sequence>
<dbReference type="SMART" id="SM00257">
    <property type="entry name" value="LysM"/>
    <property type="match status" value="1"/>
</dbReference>
<comment type="similarity">
    <text evidence="2">Belongs to the YkuD family.</text>
</comment>
<reference evidence="13 14" key="1">
    <citation type="journal article" date="2017" name="ISME J.">
        <title>Energy and carbon metabolisms in a deep terrestrial subsurface fluid microbial community.</title>
        <authorList>
            <person name="Momper L."/>
            <person name="Jungbluth S.P."/>
            <person name="Lee M.D."/>
            <person name="Amend J.P."/>
        </authorList>
    </citation>
    <scope>NUCLEOTIDE SEQUENCE [LARGE SCALE GENOMIC DNA]</scope>
    <source>
        <strain evidence="13">SURF_17</strain>
    </source>
</reference>
<dbReference type="PANTHER" id="PTHR30582">
    <property type="entry name" value="L,D-TRANSPEPTIDASE"/>
    <property type="match status" value="1"/>
</dbReference>
<evidence type="ECO:0000313" key="14">
    <source>
        <dbReference type="Proteomes" id="UP000285961"/>
    </source>
</evidence>
<dbReference type="InterPro" id="IPR050979">
    <property type="entry name" value="LD-transpeptidase"/>
</dbReference>
<accession>A0A419F216</accession>
<dbReference type="GO" id="GO:0008360">
    <property type="term" value="P:regulation of cell shape"/>
    <property type="evidence" value="ECO:0007669"/>
    <property type="project" value="UniProtKB-UniRule"/>
</dbReference>
<keyword evidence="7 9" id="KW-0573">Peptidoglycan synthesis</keyword>
<evidence type="ECO:0000256" key="3">
    <source>
        <dbReference type="ARBA" id="ARBA00022676"/>
    </source>
</evidence>
<feature type="active site" description="Proton donor/acceptor" evidence="9">
    <location>
        <position position="341"/>
    </location>
</feature>
<evidence type="ECO:0000259" key="11">
    <source>
        <dbReference type="PROSITE" id="PS51782"/>
    </source>
</evidence>
<dbReference type="InterPro" id="IPR011990">
    <property type="entry name" value="TPR-like_helical_dom_sf"/>
</dbReference>